<gene>
    <name evidence="1" type="ORF">FXN65_12900</name>
</gene>
<keyword evidence="2" id="KW-1185">Reference proteome</keyword>
<organism evidence="1 2">
    <name type="scientific">Metapseudomonas lalkuanensis</name>
    <dbReference type="NCBI Taxonomy" id="2604832"/>
    <lineage>
        <taxon>Bacteria</taxon>
        <taxon>Pseudomonadati</taxon>
        <taxon>Pseudomonadota</taxon>
        <taxon>Gammaproteobacteria</taxon>
        <taxon>Pseudomonadales</taxon>
        <taxon>Pseudomonadaceae</taxon>
        <taxon>Metapseudomonas</taxon>
    </lineage>
</organism>
<proteinExistence type="predicted"/>
<dbReference type="AlphaFoldDB" id="A0A5J6QQJ9"/>
<dbReference type="KEGG" id="plal:FXN65_12900"/>
<sequence length="80" mass="8754">MDRETLAVLADLIERAATALETHGFARESIVLANPTRELILLAGEFLVEQAADRFPVLDPYVASSTDGTITLVLDIQKTR</sequence>
<name>A0A5J6QQJ9_9GAMM</name>
<evidence type="ECO:0000313" key="1">
    <source>
        <dbReference type="EMBL" id="QEY62929.1"/>
    </source>
</evidence>
<evidence type="ECO:0000313" key="2">
    <source>
        <dbReference type="Proteomes" id="UP000327179"/>
    </source>
</evidence>
<accession>A0A5J6QQJ9</accession>
<dbReference type="Proteomes" id="UP000327179">
    <property type="component" value="Chromosome"/>
</dbReference>
<dbReference type="EMBL" id="CP043311">
    <property type="protein sequence ID" value="QEY62929.1"/>
    <property type="molecule type" value="Genomic_DNA"/>
</dbReference>
<reference evidence="1 2" key="1">
    <citation type="submission" date="2019-08" db="EMBL/GenBank/DDBJ databases">
        <title>Whole-genome Sequencing of e-waste polymer degrading bacterium Pseudomonas sp. strain PE08.</title>
        <authorList>
            <person name="Kirdat K."/>
            <person name="Debbarma P."/>
            <person name="Narawade N."/>
            <person name="Suyal D."/>
            <person name="Thorat V."/>
            <person name="Shouche Y."/>
            <person name="Goel R."/>
            <person name="Yadav A."/>
        </authorList>
    </citation>
    <scope>NUCLEOTIDE SEQUENCE [LARGE SCALE GENOMIC DNA]</scope>
    <source>
        <strain evidence="1 2">PE08</strain>
    </source>
</reference>
<dbReference type="RefSeq" id="WP_151133584.1">
    <property type="nucleotide sequence ID" value="NZ_CP043311.1"/>
</dbReference>
<protein>
    <submittedName>
        <fullName evidence="1">Uncharacterized protein</fullName>
    </submittedName>
</protein>